<evidence type="ECO:0000313" key="2">
    <source>
        <dbReference type="EMBL" id="CEG46680.1"/>
    </source>
</evidence>
<evidence type="ECO:0008006" key="4">
    <source>
        <dbReference type="Google" id="ProtNLM"/>
    </source>
</evidence>
<feature type="chain" id="PRO_5006059049" description="RxLR-like protein" evidence="1">
    <location>
        <begin position="22"/>
        <end position="350"/>
    </location>
</feature>
<dbReference type="Proteomes" id="UP000054928">
    <property type="component" value="Unassembled WGS sequence"/>
</dbReference>
<dbReference type="AlphaFoldDB" id="A0A0P1AYU8"/>
<name>A0A0P1AYU8_PLAHL</name>
<feature type="signal peptide" evidence="1">
    <location>
        <begin position="1"/>
        <end position="21"/>
    </location>
</feature>
<dbReference type="GeneID" id="36398342"/>
<dbReference type="RefSeq" id="XP_024583049.1">
    <property type="nucleotide sequence ID" value="XM_024717563.1"/>
</dbReference>
<keyword evidence="1" id="KW-0732">Signal</keyword>
<sequence>MRLSYLRLVLLAGALFPKAEGEAAGQLVVQSSPSDRDNALVRRAVRTQSSEDVDNEERTLGEEFLSFAKHTLRTPAAELDKINIDTISHFIDNQSPENLISSLKTMEGNLLTTLQWKMWIFKLCRGEHGTDPSETIVNNMLQHFSVQHLAMMFLDAVIDPTTSNVARVLVKTLSDKVPVDKFGPKILREWLELDINVSNYYATAKWRKWAAYLTLVFNEGAQTDSKLATSSDVSNMLELPPMLKTLSSPTQANFMVSKSMLDTLKSIWLDEGRLPSEVLLYFNRNIDPQFLSCGNNQLALSTISAYLQEFNKRNPGKETSMMQALTDAFGEIKANEMVDNLKQSRIAELK</sequence>
<reference evidence="3" key="1">
    <citation type="submission" date="2014-09" db="EMBL/GenBank/DDBJ databases">
        <authorList>
            <person name="Sharma Rahul"/>
            <person name="Thines Marco"/>
        </authorList>
    </citation>
    <scope>NUCLEOTIDE SEQUENCE [LARGE SCALE GENOMIC DNA]</scope>
</reference>
<accession>A0A0P1AYU8</accession>
<proteinExistence type="predicted"/>
<organism evidence="2 3">
    <name type="scientific">Plasmopara halstedii</name>
    <name type="common">Downy mildew of sunflower</name>
    <dbReference type="NCBI Taxonomy" id="4781"/>
    <lineage>
        <taxon>Eukaryota</taxon>
        <taxon>Sar</taxon>
        <taxon>Stramenopiles</taxon>
        <taxon>Oomycota</taxon>
        <taxon>Peronosporomycetes</taxon>
        <taxon>Peronosporales</taxon>
        <taxon>Peronosporaceae</taxon>
        <taxon>Plasmopara</taxon>
    </lineage>
</organism>
<evidence type="ECO:0000313" key="3">
    <source>
        <dbReference type="Proteomes" id="UP000054928"/>
    </source>
</evidence>
<dbReference type="EMBL" id="CCYD01002151">
    <property type="protein sequence ID" value="CEG46680.1"/>
    <property type="molecule type" value="Genomic_DNA"/>
</dbReference>
<keyword evidence="3" id="KW-1185">Reference proteome</keyword>
<protein>
    <recommendedName>
        <fullName evidence="4">RxLR-like protein</fullName>
    </recommendedName>
</protein>
<evidence type="ECO:0000256" key="1">
    <source>
        <dbReference type="SAM" id="SignalP"/>
    </source>
</evidence>